<dbReference type="Pfam" id="PF10114">
    <property type="entry name" value="PocR"/>
    <property type="match status" value="1"/>
</dbReference>
<feature type="domain" description="PAC" evidence="14">
    <location>
        <begin position="223"/>
        <end position="275"/>
    </location>
</feature>
<keyword evidence="4" id="KW-0808">Transferase</keyword>
<keyword evidence="6" id="KW-0418">Kinase</keyword>
<proteinExistence type="predicted"/>
<feature type="domain" description="PAC" evidence="14">
    <location>
        <begin position="544"/>
        <end position="594"/>
    </location>
</feature>
<dbReference type="PANTHER" id="PTHR43065:SF42">
    <property type="entry name" value="TWO-COMPONENT SENSOR PPRA"/>
    <property type="match status" value="1"/>
</dbReference>
<feature type="region of interest" description="Disordered" evidence="10">
    <location>
        <begin position="1"/>
        <end position="26"/>
    </location>
</feature>
<dbReference type="InterPro" id="IPR003661">
    <property type="entry name" value="HisK_dim/P_dom"/>
</dbReference>
<dbReference type="SUPFAM" id="SSF47384">
    <property type="entry name" value="Homodimeric domain of signal transducing histidine kinase"/>
    <property type="match status" value="1"/>
</dbReference>
<name>A0A1M7YFD0_9BACT</name>
<evidence type="ECO:0000256" key="4">
    <source>
        <dbReference type="ARBA" id="ARBA00022679"/>
    </source>
</evidence>
<dbReference type="InterPro" id="IPR036890">
    <property type="entry name" value="HATPase_C_sf"/>
</dbReference>
<dbReference type="Gene3D" id="3.40.50.2300">
    <property type="match status" value="1"/>
</dbReference>
<dbReference type="InterPro" id="IPR001789">
    <property type="entry name" value="Sig_transdc_resp-reg_receiver"/>
</dbReference>
<dbReference type="NCBIfam" id="TIGR00229">
    <property type="entry name" value="sensory_box"/>
    <property type="match status" value="3"/>
</dbReference>
<evidence type="ECO:0000256" key="8">
    <source>
        <dbReference type="ARBA" id="ARBA00023012"/>
    </source>
</evidence>
<feature type="domain" description="PAS" evidence="13">
    <location>
        <begin position="472"/>
        <end position="515"/>
    </location>
</feature>
<dbReference type="CDD" id="cd00082">
    <property type="entry name" value="HisKA"/>
    <property type="match status" value="1"/>
</dbReference>
<feature type="domain" description="PAS" evidence="13">
    <location>
        <begin position="24"/>
        <end position="103"/>
    </location>
</feature>
<gene>
    <name evidence="15" type="ORF">SAMN02745220_03940</name>
</gene>
<keyword evidence="8" id="KW-0902">Two-component regulatory system</keyword>
<accession>A0A1M7YFD0</accession>
<evidence type="ECO:0000259" key="11">
    <source>
        <dbReference type="PROSITE" id="PS50109"/>
    </source>
</evidence>
<dbReference type="PROSITE" id="PS50113">
    <property type="entry name" value="PAC"/>
    <property type="match status" value="3"/>
</dbReference>
<dbReference type="InterPro" id="IPR018771">
    <property type="entry name" value="PocR_dom"/>
</dbReference>
<dbReference type="SMART" id="SM00388">
    <property type="entry name" value="HisKA"/>
    <property type="match status" value="1"/>
</dbReference>
<keyword evidence="5" id="KW-0547">Nucleotide-binding</keyword>
<evidence type="ECO:0000259" key="13">
    <source>
        <dbReference type="PROSITE" id="PS50112"/>
    </source>
</evidence>
<feature type="domain" description="Histidine kinase" evidence="11">
    <location>
        <begin position="755"/>
        <end position="978"/>
    </location>
</feature>
<dbReference type="PRINTS" id="PR00344">
    <property type="entry name" value="BCTRLSENSOR"/>
</dbReference>
<dbReference type="PROSITE" id="PS50110">
    <property type="entry name" value="RESPONSE_REGULATORY"/>
    <property type="match status" value="1"/>
</dbReference>
<feature type="compositionally biased region" description="Polar residues" evidence="10">
    <location>
        <begin position="11"/>
        <end position="26"/>
    </location>
</feature>
<dbReference type="GO" id="GO:0000155">
    <property type="term" value="F:phosphorelay sensor kinase activity"/>
    <property type="evidence" value="ECO:0007669"/>
    <property type="project" value="InterPro"/>
</dbReference>
<dbReference type="Pfam" id="PF13188">
    <property type="entry name" value="PAS_8"/>
    <property type="match status" value="1"/>
</dbReference>
<dbReference type="InterPro" id="IPR011006">
    <property type="entry name" value="CheY-like_superfamily"/>
</dbReference>
<evidence type="ECO:0000256" key="2">
    <source>
        <dbReference type="ARBA" id="ARBA00012438"/>
    </source>
</evidence>
<dbReference type="SMART" id="SM00387">
    <property type="entry name" value="HATPase_c"/>
    <property type="match status" value="1"/>
</dbReference>
<dbReference type="SMART" id="SM00091">
    <property type="entry name" value="PAS"/>
    <property type="match status" value="4"/>
</dbReference>
<dbReference type="GO" id="GO:0005524">
    <property type="term" value="F:ATP binding"/>
    <property type="evidence" value="ECO:0007669"/>
    <property type="project" value="UniProtKB-KW"/>
</dbReference>
<reference evidence="15 16" key="1">
    <citation type="submission" date="2016-12" db="EMBL/GenBank/DDBJ databases">
        <authorList>
            <person name="Song W.-J."/>
            <person name="Kurnit D.M."/>
        </authorList>
    </citation>
    <scope>NUCLEOTIDE SEQUENCE [LARGE SCALE GENOMIC DNA]</scope>
    <source>
        <strain evidence="15 16">DSM 18488</strain>
    </source>
</reference>
<dbReference type="InterPro" id="IPR036097">
    <property type="entry name" value="HisK_dim/P_sf"/>
</dbReference>
<evidence type="ECO:0000256" key="10">
    <source>
        <dbReference type="SAM" id="MobiDB-lite"/>
    </source>
</evidence>
<dbReference type="Proteomes" id="UP000184603">
    <property type="component" value="Unassembled WGS sequence"/>
</dbReference>
<evidence type="ECO:0000313" key="16">
    <source>
        <dbReference type="Proteomes" id="UP000184603"/>
    </source>
</evidence>
<dbReference type="Pfam" id="PF00072">
    <property type="entry name" value="Response_reg"/>
    <property type="match status" value="1"/>
</dbReference>
<dbReference type="SUPFAM" id="SSF55785">
    <property type="entry name" value="PYP-like sensor domain (PAS domain)"/>
    <property type="match status" value="4"/>
</dbReference>
<dbReference type="Gene3D" id="3.30.450.20">
    <property type="entry name" value="PAS domain"/>
    <property type="match status" value="4"/>
</dbReference>
<dbReference type="Pfam" id="PF02518">
    <property type="entry name" value="HATPase_c"/>
    <property type="match status" value="1"/>
</dbReference>
<dbReference type="Pfam" id="PF00512">
    <property type="entry name" value="HisKA"/>
    <property type="match status" value="1"/>
</dbReference>
<feature type="domain" description="PAS" evidence="13">
    <location>
        <begin position="595"/>
        <end position="640"/>
    </location>
</feature>
<dbReference type="InterPro" id="IPR000700">
    <property type="entry name" value="PAS-assoc_C"/>
</dbReference>
<evidence type="ECO:0000256" key="1">
    <source>
        <dbReference type="ARBA" id="ARBA00000085"/>
    </source>
</evidence>
<protein>
    <recommendedName>
        <fullName evidence="2">histidine kinase</fullName>
        <ecNumber evidence="2">2.7.13.3</ecNumber>
    </recommendedName>
</protein>
<dbReference type="AlphaFoldDB" id="A0A1M7YFD0"/>
<dbReference type="InterPro" id="IPR005467">
    <property type="entry name" value="His_kinase_dom"/>
</dbReference>
<dbReference type="SMART" id="SM00448">
    <property type="entry name" value="REC"/>
    <property type="match status" value="1"/>
</dbReference>
<dbReference type="InterPro" id="IPR035965">
    <property type="entry name" value="PAS-like_dom_sf"/>
</dbReference>
<dbReference type="SUPFAM" id="SSF55874">
    <property type="entry name" value="ATPase domain of HSP90 chaperone/DNA topoisomerase II/histidine kinase"/>
    <property type="match status" value="1"/>
</dbReference>
<feature type="compositionally biased region" description="Basic and acidic residues" evidence="10">
    <location>
        <begin position="1"/>
        <end position="10"/>
    </location>
</feature>
<dbReference type="InterPro" id="IPR004358">
    <property type="entry name" value="Sig_transdc_His_kin-like_C"/>
</dbReference>
<feature type="domain" description="Response regulatory" evidence="12">
    <location>
        <begin position="999"/>
        <end position="1115"/>
    </location>
</feature>
<dbReference type="Pfam" id="PF00989">
    <property type="entry name" value="PAS"/>
    <property type="match status" value="1"/>
</dbReference>
<dbReference type="GO" id="GO:0006355">
    <property type="term" value="P:regulation of DNA-templated transcription"/>
    <property type="evidence" value="ECO:0007669"/>
    <property type="project" value="InterPro"/>
</dbReference>
<evidence type="ECO:0000259" key="12">
    <source>
        <dbReference type="PROSITE" id="PS50110"/>
    </source>
</evidence>
<dbReference type="OrthoDB" id="9806821at2"/>
<organism evidence="15 16">
    <name type="scientific">Desulfopila aestuarii DSM 18488</name>
    <dbReference type="NCBI Taxonomy" id="1121416"/>
    <lineage>
        <taxon>Bacteria</taxon>
        <taxon>Pseudomonadati</taxon>
        <taxon>Thermodesulfobacteriota</taxon>
        <taxon>Desulfobulbia</taxon>
        <taxon>Desulfobulbales</taxon>
        <taxon>Desulfocapsaceae</taxon>
        <taxon>Desulfopila</taxon>
    </lineage>
</organism>
<evidence type="ECO:0000256" key="3">
    <source>
        <dbReference type="ARBA" id="ARBA00022553"/>
    </source>
</evidence>
<comment type="catalytic activity">
    <reaction evidence="1">
        <text>ATP + protein L-histidine = ADP + protein N-phospho-L-histidine.</text>
        <dbReference type="EC" id="2.7.13.3"/>
    </reaction>
</comment>
<keyword evidence="7" id="KW-0067">ATP-binding</keyword>
<feature type="modified residue" description="4-aspartylphosphate" evidence="9">
    <location>
        <position position="1050"/>
    </location>
</feature>
<keyword evidence="3 9" id="KW-0597">Phosphoprotein</keyword>
<dbReference type="InterPro" id="IPR003594">
    <property type="entry name" value="HATPase_dom"/>
</dbReference>
<evidence type="ECO:0000259" key="14">
    <source>
        <dbReference type="PROSITE" id="PS50113"/>
    </source>
</evidence>
<evidence type="ECO:0000256" key="9">
    <source>
        <dbReference type="PROSITE-ProRule" id="PRU00169"/>
    </source>
</evidence>
<dbReference type="InterPro" id="IPR013767">
    <property type="entry name" value="PAS_fold"/>
</dbReference>
<dbReference type="RefSeq" id="WP_073615374.1">
    <property type="nucleotide sequence ID" value="NZ_FRFE01000024.1"/>
</dbReference>
<dbReference type="CDD" id="cd00130">
    <property type="entry name" value="PAS"/>
    <property type="match status" value="4"/>
</dbReference>
<evidence type="ECO:0000256" key="7">
    <source>
        <dbReference type="ARBA" id="ARBA00022840"/>
    </source>
</evidence>
<dbReference type="SMART" id="SM00086">
    <property type="entry name" value="PAC"/>
    <property type="match status" value="2"/>
</dbReference>
<evidence type="ECO:0000313" key="15">
    <source>
        <dbReference type="EMBL" id="SHO51296.1"/>
    </source>
</evidence>
<dbReference type="Gene3D" id="1.10.287.130">
    <property type="match status" value="1"/>
</dbReference>
<feature type="region of interest" description="Disordered" evidence="10">
    <location>
        <begin position="1116"/>
        <end position="1135"/>
    </location>
</feature>
<dbReference type="EMBL" id="FRFE01000024">
    <property type="protein sequence ID" value="SHO51296.1"/>
    <property type="molecule type" value="Genomic_DNA"/>
</dbReference>
<evidence type="ECO:0000256" key="5">
    <source>
        <dbReference type="ARBA" id="ARBA00022741"/>
    </source>
</evidence>
<dbReference type="Gene3D" id="3.30.565.10">
    <property type="entry name" value="Histidine kinase-like ATPase, C-terminal domain"/>
    <property type="match status" value="1"/>
</dbReference>
<feature type="domain" description="PAC" evidence="14">
    <location>
        <begin position="682"/>
        <end position="735"/>
    </location>
</feature>
<dbReference type="PROSITE" id="PS50112">
    <property type="entry name" value="PAS"/>
    <property type="match status" value="3"/>
</dbReference>
<dbReference type="PANTHER" id="PTHR43065">
    <property type="entry name" value="SENSOR HISTIDINE KINASE"/>
    <property type="match status" value="1"/>
</dbReference>
<dbReference type="EC" id="2.7.13.3" evidence="2"/>
<sequence length="1135" mass="127691">MKKIVMHENHSGQNHQQNKPLPNSEDSYRQLINNIHNGYALYEIVLNDQGHPINYRFLEVNPAFEQMTGFKSESLVGHTLLEVMPPTEPGWLDQYGKVALTGESIHFENFDKRINRHFEVTAIRTSSNQLACIYNDITTHKQTEEALRESKLKYQNLFENTQETFFEVSIDGILLDVSPSVQQLSKGQYKRQDLIGKPLFDFYADYTERKKYLEALQKNDFVTGYEIKIKNFDGSIINCSISSRMQRDGHGKPLKIIGSLIDITDRKRTEEALEKRMIALAQPLHSQNITFEELFNLDDIQRLQDEFSDATGVASIITHPDGTPLTAPSNFCRLCSEIIRNTETGRTNCFRSDAVIGRACIEGPTIQTCLSGGLWDAGAGITVGGRHIANWLIGQVRDETQTEVKMRAYARDIGADEDSVVEAFSEVPAMSRVQFEKIARVLFTLASQLSTLAFQNVQQARFIAEHKQAEEALQLTRFSIEHASDAVFWTTLDTHIVDVNEAACRTLGYTRQELLQLRVADIDAHFQEDLWEKNLAEQKLRGSMKFESEHLTKDGRLIPVEIVSNYVQFGDEERLCCFVRDISERKQAEAALLAERRYLTDIIDSLPDPTFIIDNDRRIVVWNRAIEEMTKVKREDLLGKGDYAYSVPFYGERRPILVDLLNITDTEMESAYSTVRRSDDKVYAEAFIQNLNDGNGAYLWGVTAPLYDQSGLRIGAIEVIKDITELKKSEKTTIQLQEQLLQAQKIESVGRLAGGVAHDFNNMLGVIIGHAELAQSQLEKTQPLFHNLEEIRKAAQRSADLTRQLLAFARKQPIVPESVDLNKTIEGMLAMLRRLIGEDILLDWKPGNNLGLINIDPSQLNQVIVNLCVNARDAITDTGTVSIATDSIATDETFCRTHSDFSPGEYVLLTVSDNGCGMGKEALAHLFEPFYTTKEMGKGTGLGLAMIHGIVKQNKGIIQVQSEPALGSTFKIYFPKREKDIAVMPTRDSTNVAMRGNESILLVEDEPMVLGMTTTMLELQGYKVIPAKTPDAALRLASEHAGTIHLLITDVVMPEMNGKDLAKKLSALYPNLKCLFMSGYTANVIAHHGVLDEGVYFIQKPFELKDLTNKIRNVLEADHDKEPSTRPDSHMKNTS</sequence>
<keyword evidence="16" id="KW-1185">Reference proteome</keyword>
<evidence type="ECO:0000256" key="6">
    <source>
        <dbReference type="ARBA" id="ARBA00022777"/>
    </source>
</evidence>
<dbReference type="InterPro" id="IPR000014">
    <property type="entry name" value="PAS"/>
</dbReference>
<dbReference type="SUPFAM" id="SSF52172">
    <property type="entry name" value="CheY-like"/>
    <property type="match status" value="1"/>
</dbReference>
<dbReference type="InterPro" id="IPR001610">
    <property type="entry name" value="PAC"/>
</dbReference>
<dbReference type="PROSITE" id="PS50109">
    <property type="entry name" value="HIS_KIN"/>
    <property type="match status" value="1"/>
</dbReference>
<dbReference type="STRING" id="1121416.SAMN02745220_03940"/>
<dbReference type="Pfam" id="PF13426">
    <property type="entry name" value="PAS_9"/>
    <property type="match status" value="2"/>
</dbReference>